<dbReference type="EMBL" id="AZHX01002005">
    <property type="protein sequence ID" value="ETW97847.1"/>
    <property type="molecule type" value="Genomic_DNA"/>
</dbReference>
<feature type="transmembrane region" description="Helical" evidence="4">
    <location>
        <begin position="106"/>
        <end position="128"/>
    </location>
</feature>
<dbReference type="PANTHER" id="PTHR11360">
    <property type="entry name" value="MONOCARBOXYLATE TRANSPORTER"/>
    <property type="match status" value="1"/>
</dbReference>
<evidence type="ECO:0000256" key="1">
    <source>
        <dbReference type="ARBA" id="ARBA00022692"/>
    </source>
</evidence>
<dbReference type="Gene3D" id="1.20.1250.20">
    <property type="entry name" value="MFS general substrate transporter like domains"/>
    <property type="match status" value="1"/>
</dbReference>
<gene>
    <name evidence="6" type="ORF">ETSY2_43790</name>
</gene>
<feature type="transmembrane region" description="Helical" evidence="4">
    <location>
        <begin position="47"/>
        <end position="71"/>
    </location>
</feature>
<evidence type="ECO:0000259" key="5">
    <source>
        <dbReference type="PROSITE" id="PS50850"/>
    </source>
</evidence>
<proteinExistence type="predicted"/>
<keyword evidence="7" id="KW-1185">Reference proteome</keyword>
<dbReference type="InterPro" id="IPR020846">
    <property type="entry name" value="MFS_dom"/>
</dbReference>
<dbReference type="SUPFAM" id="SSF103473">
    <property type="entry name" value="MFS general substrate transporter"/>
    <property type="match status" value="1"/>
</dbReference>
<feature type="transmembrane region" description="Helical" evidence="4">
    <location>
        <begin position="168"/>
        <end position="189"/>
    </location>
</feature>
<dbReference type="AlphaFoldDB" id="W4LIQ5"/>
<feature type="transmembrane region" description="Helical" evidence="4">
    <location>
        <begin position="7"/>
        <end position="27"/>
    </location>
</feature>
<dbReference type="InterPro" id="IPR050327">
    <property type="entry name" value="Proton-linked_MCT"/>
</dbReference>
<evidence type="ECO:0000256" key="3">
    <source>
        <dbReference type="ARBA" id="ARBA00023136"/>
    </source>
</evidence>
<sequence length="241" mass="26233">MAKRPWIFYGWIVLICVMLVMALSSGTRMSFGVAMVPLSQQFGWTRTTLSTVALLSSIITGLLQMVMGVLVDRIGPRWLLALGAAMLGIGAWLLTVATTVWQFGLAYGLCMGVGLAATQQVVAATLVANWFVQRRGFAQAWLSSAPALGWMVVVPANMFIVRTYDWTMMYRLMGAVLLIGVVPFVWAFIRNRPEDIGQRPYGEGAAAQPTASAGPAPVQGVPLQEALRSAKMWKLIYLGFA</sequence>
<organism evidence="6 7">
    <name type="scientific">Candidatus Entotheonella gemina</name>
    <dbReference type="NCBI Taxonomy" id="1429439"/>
    <lineage>
        <taxon>Bacteria</taxon>
        <taxon>Pseudomonadati</taxon>
        <taxon>Nitrospinota/Tectimicrobiota group</taxon>
        <taxon>Candidatus Tectimicrobiota</taxon>
        <taxon>Candidatus Entotheonellia</taxon>
        <taxon>Candidatus Entotheonellales</taxon>
        <taxon>Candidatus Entotheonellaceae</taxon>
        <taxon>Candidatus Entotheonella</taxon>
    </lineage>
</organism>
<evidence type="ECO:0000313" key="6">
    <source>
        <dbReference type="EMBL" id="ETW97847.1"/>
    </source>
</evidence>
<keyword evidence="3 4" id="KW-0472">Membrane</keyword>
<accession>W4LIQ5</accession>
<evidence type="ECO:0000256" key="4">
    <source>
        <dbReference type="SAM" id="Phobius"/>
    </source>
</evidence>
<dbReference type="InterPro" id="IPR036259">
    <property type="entry name" value="MFS_trans_sf"/>
</dbReference>
<dbReference type="PANTHER" id="PTHR11360:SF284">
    <property type="entry name" value="EG:103B4.3 PROTEIN-RELATED"/>
    <property type="match status" value="1"/>
</dbReference>
<feature type="domain" description="Major facilitator superfamily (MFS) profile" evidence="5">
    <location>
        <begin position="13"/>
        <end position="241"/>
    </location>
</feature>
<dbReference type="Pfam" id="PF07690">
    <property type="entry name" value="MFS_1"/>
    <property type="match status" value="1"/>
</dbReference>
<evidence type="ECO:0000256" key="2">
    <source>
        <dbReference type="ARBA" id="ARBA00022989"/>
    </source>
</evidence>
<dbReference type="HOGENOM" id="CLU_084134_0_0_7"/>
<reference evidence="6 7" key="1">
    <citation type="journal article" date="2014" name="Nature">
        <title>An environmental bacterial taxon with a large and distinct metabolic repertoire.</title>
        <authorList>
            <person name="Wilson M.C."/>
            <person name="Mori T."/>
            <person name="Ruckert C."/>
            <person name="Uria A.R."/>
            <person name="Helf M.J."/>
            <person name="Takada K."/>
            <person name="Gernert C."/>
            <person name="Steffens U.A."/>
            <person name="Heycke N."/>
            <person name="Schmitt S."/>
            <person name="Rinke C."/>
            <person name="Helfrich E.J."/>
            <person name="Brachmann A.O."/>
            <person name="Gurgui C."/>
            <person name="Wakimoto T."/>
            <person name="Kracht M."/>
            <person name="Crusemann M."/>
            <person name="Hentschel U."/>
            <person name="Abe I."/>
            <person name="Matsunaga S."/>
            <person name="Kalinowski J."/>
            <person name="Takeyama H."/>
            <person name="Piel J."/>
        </authorList>
    </citation>
    <scope>NUCLEOTIDE SEQUENCE [LARGE SCALE GENOMIC DNA]</scope>
    <source>
        <strain evidence="7">TSY2</strain>
    </source>
</reference>
<feature type="transmembrane region" description="Helical" evidence="4">
    <location>
        <begin position="78"/>
        <end position="100"/>
    </location>
</feature>
<evidence type="ECO:0000313" key="7">
    <source>
        <dbReference type="Proteomes" id="UP000019140"/>
    </source>
</evidence>
<feature type="transmembrane region" description="Helical" evidence="4">
    <location>
        <begin position="140"/>
        <end position="162"/>
    </location>
</feature>
<dbReference type="InterPro" id="IPR011701">
    <property type="entry name" value="MFS"/>
</dbReference>
<comment type="caution">
    <text evidence="6">The sequence shown here is derived from an EMBL/GenBank/DDBJ whole genome shotgun (WGS) entry which is preliminary data.</text>
</comment>
<dbReference type="Proteomes" id="UP000019140">
    <property type="component" value="Unassembled WGS sequence"/>
</dbReference>
<name>W4LIQ5_9BACT</name>
<protein>
    <recommendedName>
        <fullName evidence="5">Major facilitator superfamily (MFS) profile domain-containing protein</fullName>
    </recommendedName>
</protein>
<dbReference type="GO" id="GO:0022857">
    <property type="term" value="F:transmembrane transporter activity"/>
    <property type="evidence" value="ECO:0007669"/>
    <property type="project" value="InterPro"/>
</dbReference>
<dbReference type="PROSITE" id="PS50850">
    <property type="entry name" value="MFS"/>
    <property type="match status" value="1"/>
</dbReference>
<keyword evidence="1 4" id="KW-0812">Transmembrane</keyword>
<keyword evidence="2 4" id="KW-1133">Transmembrane helix</keyword>